<dbReference type="AlphaFoldDB" id="A0AAV2TCU3"/>
<reference evidence="1" key="1">
    <citation type="submission" date="2024-06" db="EMBL/GenBank/DDBJ databases">
        <authorList>
            <person name="Liu X."/>
            <person name="Lenzi L."/>
            <person name="Haldenby T S."/>
            <person name="Uol C."/>
        </authorList>
    </citation>
    <scope>NUCLEOTIDE SEQUENCE</scope>
</reference>
<organism evidence="1 2">
    <name type="scientific">Calicophoron daubneyi</name>
    <name type="common">Rumen fluke</name>
    <name type="synonym">Paramphistomum daubneyi</name>
    <dbReference type="NCBI Taxonomy" id="300641"/>
    <lineage>
        <taxon>Eukaryota</taxon>
        <taxon>Metazoa</taxon>
        <taxon>Spiralia</taxon>
        <taxon>Lophotrochozoa</taxon>
        <taxon>Platyhelminthes</taxon>
        <taxon>Trematoda</taxon>
        <taxon>Digenea</taxon>
        <taxon>Plagiorchiida</taxon>
        <taxon>Pronocephalata</taxon>
        <taxon>Paramphistomoidea</taxon>
        <taxon>Paramphistomidae</taxon>
        <taxon>Calicophoron</taxon>
    </lineage>
</organism>
<dbReference type="Proteomes" id="UP001497525">
    <property type="component" value="Unassembled WGS sequence"/>
</dbReference>
<proteinExistence type="predicted"/>
<comment type="caution">
    <text evidence="1">The sequence shown here is derived from an EMBL/GenBank/DDBJ whole genome shotgun (WGS) entry which is preliminary data.</text>
</comment>
<sequence length="389" mass="43625">MTTEEGERASSNIAPVRIDTKLHCTANDQTPFKRPLKNHLLLLFDVQCTCAADEMSQKQRSGGLASFRVAKSRFHSRNQKPTSSLQTSQRFPDQPYLEKLLDIIYAYGYQDGVGSFPAIEKAFADLEIGSTDLIGDTFGCHPQSAVNEKLLVKPSGSTRNGCVQEGWEQALQSHKPKGGLRKIIMYDCSNLVTNKLAFFNKCRLYLHRSQGVLLIINRVPFTPPSTLSQSSLYELNENIKEIIESLLESGFDVDWDVTQIPVITSRTKWVEMLKCSCQNESSPSNQGSTENTTLMLRRMISGPLKYTPWDENGQLKLNEQLIVVIAHPRIPPESSTVTVRRCIHPYGVRFGSEHSHKVESHQISLAVNPEIQKLLIANLPRIMKNSLGV</sequence>
<evidence type="ECO:0000313" key="2">
    <source>
        <dbReference type="Proteomes" id="UP001497525"/>
    </source>
</evidence>
<gene>
    <name evidence="1" type="ORF">CDAUBV1_LOCUS6543</name>
</gene>
<dbReference type="EMBL" id="CAXLJL010000156">
    <property type="protein sequence ID" value="CAL5133282.1"/>
    <property type="molecule type" value="Genomic_DNA"/>
</dbReference>
<evidence type="ECO:0000313" key="1">
    <source>
        <dbReference type="EMBL" id="CAL5133282.1"/>
    </source>
</evidence>
<protein>
    <submittedName>
        <fullName evidence="1">Uncharacterized protein</fullName>
    </submittedName>
</protein>
<accession>A0AAV2TCU3</accession>
<name>A0AAV2TCU3_CALDB</name>